<reference evidence="16 17" key="1">
    <citation type="submission" date="2015-03" db="EMBL/GenBank/DDBJ databases">
        <title>Genome sequencing of Methylobacterium variabile DSM 16961.</title>
        <authorList>
            <person name="Chaudhry V."/>
            <person name="Patil P.B."/>
        </authorList>
    </citation>
    <scope>NUCLEOTIDE SEQUENCE [LARGE SCALE GENOMIC DNA]</scope>
    <source>
        <strain evidence="16 17">DSM 16961</strain>
    </source>
</reference>
<dbReference type="GO" id="GO:0005524">
    <property type="term" value="F:ATP binding"/>
    <property type="evidence" value="ECO:0007669"/>
    <property type="project" value="UniProtKB-KW"/>
</dbReference>
<organism evidence="16 17">
    <name type="scientific">Methylobacterium variabile</name>
    <dbReference type="NCBI Taxonomy" id="298794"/>
    <lineage>
        <taxon>Bacteria</taxon>
        <taxon>Pseudomonadati</taxon>
        <taxon>Pseudomonadota</taxon>
        <taxon>Alphaproteobacteria</taxon>
        <taxon>Hyphomicrobiales</taxon>
        <taxon>Methylobacteriaceae</taxon>
        <taxon>Methylobacterium</taxon>
    </lineage>
</organism>
<keyword evidence="4 16" id="KW-0418">Kinase</keyword>
<evidence type="ECO:0000259" key="15">
    <source>
        <dbReference type="Pfam" id="PF00294"/>
    </source>
</evidence>
<proteinExistence type="inferred from homology"/>
<evidence type="ECO:0000256" key="8">
    <source>
        <dbReference type="ARBA" id="ARBA00044254"/>
    </source>
</evidence>
<dbReference type="EMBL" id="LABY01000208">
    <property type="protein sequence ID" value="KMO31129.1"/>
    <property type="molecule type" value="Genomic_DNA"/>
</dbReference>
<dbReference type="AlphaFoldDB" id="A0A0J6SBW0"/>
<keyword evidence="6" id="KW-0119">Carbohydrate metabolism</keyword>
<dbReference type="GO" id="GO:0008673">
    <property type="term" value="F:2-dehydro-3-deoxygluconokinase activity"/>
    <property type="evidence" value="ECO:0007669"/>
    <property type="project" value="UniProtKB-EC"/>
</dbReference>
<dbReference type="Pfam" id="PF00294">
    <property type="entry name" value="PfkB"/>
    <property type="match status" value="1"/>
</dbReference>
<dbReference type="InterPro" id="IPR011611">
    <property type="entry name" value="PfkB_dom"/>
</dbReference>
<evidence type="ECO:0000313" key="16">
    <source>
        <dbReference type="EMBL" id="KMO31129.1"/>
    </source>
</evidence>
<evidence type="ECO:0000256" key="11">
    <source>
        <dbReference type="ARBA" id="ARBA00066369"/>
    </source>
</evidence>
<sequence>MGTRVACIGECMMELSERPDGSLSRGYGGDTLNTALYLARLGVAVDYVTALGDDPWSEEMLAAWAAEGVGTGQVRRLPGRMPGLYIIRTDAKGERSFHYWRDSAAARDLFAGAGAAETRAALAGYDLVYASGISLSLYGEAGRAALAETCRAVQARGGRVAFDTNYRPRGWPDKAQAQTAFRDAMAAADLIFASTEDLEWLFGAEGEAEVLRHHGRCEIVLKGGGSPPAVRVLAGEDDVTVPASAVDRIVDTTAAGDSFAAAYMAARLAGRPPAEAAACGHRLAGTVIGHRGAVIPGSAMPDLSFATAEAHGPGRAE</sequence>
<evidence type="ECO:0000256" key="7">
    <source>
        <dbReference type="ARBA" id="ARBA00043951"/>
    </source>
</evidence>
<feature type="domain" description="Carbohydrate kinase PfkB" evidence="15">
    <location>
        <begin position="3"/>
        <end position="295"/>
    </location>
</feature>
<dbReference type="PANTHER" id="PTHR43085">
    <property type="entry name" value="HEXOKINASE FAMILY MEMBER"/>
    <property type="match status" value="1"/>
</dbReference>
<dbReference type="Proteomes" id="UP000035955">
    <property type="component" value="Unassembled WGS sequence"/>
</dbReference>
<dbReference type="OrthoDB" id="9776822at2"/>
<dbReference type="GO" id="GO:0005829">
    <property type="term" value="C:cytosol"/>
    <property type="evidence" value="ECO:0007669"/>
    <property type="project" value="TreeGrafter"/>
</dbReference>
<comment type="caution">
    <text evidence="16">The sequence shown here is derived from an EMBL/GenBank/DDBJ whole genome shotgun (WGS) entry which is preliminary data.</text>
</comment>
<evidence type="ECO:0000256" key="14">
    <source>
        <dbReference type="ARBA" id="ARBA00080545"/>
    </source>
</evidence>
<keyword evidence="5" id="KW-0067">ATP-binding</keyword>
<dbReference type="GO" id="GO:0042840">
    <property type="term" value="P:D-glucuronate catabolic process"/>
    <property type="evidence" value="ECO:0007669"/>
    <property type="project" value="TreeGrafter"/>
</dbReference>
<dbReference type="SUPFAM" id="SSF53613">
    <property type="entry name" value="Ribokinase-like"/>
    <property type="match status" value="1"/>
</dbReference>
<evidence type="ECO:0000256" key="5">
    <source>
        <dbReference type="ARBA" id="ARBA00022840"/>
    </source>
</evidence>
<evidence type="ECO:0000313" key="17">
    <source>
        <dbReference type="Proteomes" id="UP000035955"/>
    </source>
</evidence>
<dbReference type="GO" id="GO:0006974">
    <property type="term" value="P:DNA damage response"/>
    <property type="evidence" value="ECO:0007669"/>
    <property type="project" value="TreeGrafter"/>
</dbReference>
<evidence type="ECO:0000256" key="6">
    <source>
        <dbReference type="ARBA" id="ARBA00023277"/>
    </source>
</evidence>
<dbReference type="FunFam" id="3.40.1190.20:FF:000011">
    <property type="entry name" value="2-dehydro-3-deoxygluconokinase, putative"/>
    <property type="match status" value="1"/>
</dbReference>
<dbReference type="GO" id="GO:0019698">
    <property type="term" value="P:D-galacturonate catabolic process"/>
    <property type="evidence" value="ECO:0007669"/>
    <property type="project" value="TreeGrafter"/>
</dbReference>
<keyword evidence="2" id="KW-0808">Transferase</keyword>
<evidence type="ECO:0000256" key="9">
    <source>
        <dbReference type="ARBA" id="ARBA00050729"/>
    </source>
</evidence>
<gene>
    <name evidence="16" type="ORF">VQ02_26855</name>
</gene>
<dbReference type="PANTHER" id="PTHR43085:SF15">
    <property type="entry name" value="2-DEHYDRO-3-DEOXYGLUCONOKINASE"/>
    <property type="match status" value="1"/>
</dbReference>
<evidence type="ECO:0000256" key="13">
    <source>
        <dbReference type="ARBA" id="ARBA00075711"/>
    </source>
</evidence>
<keyword evidence="3" id="KW-0547">Nucleotide-binding</keyword>
<dbReference type="EC" id="2.7.1.45" evidence="11"/>
<keyword evidence="17" id="KW-1185">Reference proteome</keyword>
<evidence type="ECO:0000256" key="12">
    <source>
        <dbReference type="ARBA" id="ARBA00067931"/>
    </source>
</evidence>
<comment type="function">
    <text evidence="10">Catalyzes the phosphorylation of 2-keto-3-deoxygluconate (KDG) to produce 2-keto-3-deoxy-6-phosphogluconate (KDPG).</text>
</comment>
<dbReference type="PROSITE" id="PS00584">
    <property type="entry name" value="PFKB_KINASES_2"/>
    <property type="match status" value="1"/>
</dbReference>
<evidence type="ECO:0000256" key="1">
    <source>
        <dbReference type="ARBA" id="ARBA00010688"/>
    </source>
</evidence>
<protein>
    <recommendedName>
        <fullName evidence="12">2-dehydro-3-deoxygluconokinase</fullName>
        <ecNumber evidence="11">2.7.1.45</ecNumber>
    </recommendedName>
    <alternativeName>
        <fullName evidence="13">2-keto-3-deoxygluconokinase</fullName>
    </alternativeName>
    <alternativeName>
        <fullName evidence="14">3-deoxy-2-oxo-D-gluconate kinase</fullName>
    </alternativeName>
    <alternativeName>
        <fullName evidence="8">KDG kinase</fullName>
    </alternativeName>
</protein>
<evidence type="ECO:0000256" key="3">
    <source>
        <dbReference type="ARBA" id="ARBA00022741"/>
    </source>
</evidence>
<dbReference type="CDD" id="cd01166">
    <property type="entry name" value="KdgK"/>
    <property type="match status" value="1"/>
</dbReference>
<dbReference type="PATRIC" id="fig|298794.3.peg.3164"/>
<dbReference type="Gene3D" id="3.40.1190.20">
    <property type="match status" value="1"/>
</dbReference>
<accession>A0A0J6SBW0</accession>
<name>A0A0J6SBW0_9HYPH</name>
<dbReference type="InterPro" id="IPR050306">
    <property type="entry name" value="PfkB_Carbo_kinase"/>
</dbReference>
<evidence type="ECO:0000256" key="4">
    <source>
        <dbReference type="ARBA" id="ARBA00022777"/>
    </source>
</evidence>
<evidence type="ECO:0000256" key="10">
    <source>
        <dbReference type="ARBA" id="ARBA00054997"/>
    </source>
</evidence>
<comment type="similarity">
    <text evidence="1">Belongs to the carbohydrate kinase PfkB family.</text>
</comment>
<comment type="pathway">
    <text evidence="7">Carbohydrate acid metabolism; 2-dehydro-3-deoxy-D-gluconate degradation; D-glyceraldehyde 3-phosphate and pyruvate from 2-dehydro-3-deoxy-D-gluconate: step 1/2.</text>
</comment>
<comment type="catalytic activity">
    <reaction evidence="9">
        <text>2-dehydro-3-deoxy-D-gluconate + ATP = 2-dehydro-3-deoxy-6-phospho-D-gluconate + ADP + H(+)</text>
        <dbReference type="Rhea" id="RHEA:14797"/>
        <dbReference type="ChEBI" id="CHEBI:15378"/>
        <dbReference type="ChEBI" id="CHEBI:30616"/>
        <dbReference type="ChEBI" id="CHEBI:57569"/>
        <dbReference type="ChEBI" id="CHEBI:57990"/>
        <dbReference type="ChEBI" id="CHEBI:456216"/>
        <dbReference type="EC" id="2.7.1.45"/>
    </reaction>
</comment>
<dbReference type="InterPro" id="IPR029056">
    <property type="entry name" value="Ribokinase-like"/>
</dbReference>
<evidence type="ECO:0000256" key="2">
    <source>
        <dbReference type="ARBA" id="ARBA00022679"/>
    </source>
</evidence>
<dbReference type="RefSeq" id="WP_048447298.1">
    <property type="nucleotide sequence ID" value="NZ_LABY01000208.1"/>
</dbReference>
<dbReference type="InterPro" id="IPR002173">
    <property type="entry name" value="Carboh/pur_kinase_PfkB_CS"/>
</dbReference>